<keyword evidence="2" id="KW-1185">Reference proteome</keyword>
<comment type="caution">
    <text evidence="1">The sequence shown here is derived from an EMBL/GenBank/DDBJ whole genome shotgun (WGS) entry which is preliminary data.</text>
</comment>
<name>A0A1X2H2B2_SYNRA</name>
<dbReference type="AlphaFoldDB" id="A0A1X2H2B2"/>
<evidence type="ECO:0000313" key="2">
    <source>
        <dbReference type="Proteomes" id="UP000242180"/>
    </source>
</evidence>
<dbReference type="EMBL" id="MCGN01000010">
    <property type="protein sequence ID" value="ORY91944.1"/>
    <property type="molecule type" value="Genomic_DNA"/>
</dbReference>
<reference evidence="1 2" key="1">
    <citation type="submission" date="2016-07" db="EMBL/GenBank/DDBJ databases">
        <title>Pervasive Adenine N6-methylation of Active Genes in Fungi.</title>
        <authorList>
            <consortium name="DOE Joint Genome Institute"/>
            <person name="Mondo S.J."/>
            <person name="Dannebaum R.O."/>
            <person name="Kuo R.C."/>
            <person name="Labutti K."/>
            <person name="Haridas S."/>
            <person name="Kuo A."/>
            <person name="Salamov A."/>
            <person name="Ahrendt S.R."/>
            <person name="Lipzen A."/>
            <person name="Sullivan W."/>
            <person name="Andreopoulos W.B."/>
            <person name="Clum A."/>
            <person name="Lindquist E."/>
            <person name="Daum C."/>
            <person name="Ramamoorthy G.K."/>
            <person name="Gryganskyi A."/>
            <person name="Culley D."/>
            <person name="Magnuson J.K."/>
            <person name="James T.Y."/>
            <person name="O'Malley M.A."/>
            <person name="Stajich J.E."/>
            <person name="Spatafora J.W."/>
            <person name="Visel A."/>
            <person name="Grigoriev I.V."/>
        </authorList>
    </citation>
    <scope>NUCLEOTIDE SEQUENCE [LARGE SCALE GENOMIC DNA]</scope>
    <source>
        <strain evidence="1 2">NRRL 2496</strain>
    </source>
</reference>
<proteinExistence type="predicted"/>
<gene>
    <name evidence="1" type="ORF">BCR43DRAFT_75602</name>
</gene>
<organism evidence="1 2">
    <name type="scientific">Syncephalastrum racemosum</name>
    <name type="common">Filamentous fungus</name>
    <dbReference type="NCBI Taxonomy" id="13706"/>
    <lineage>
        <taxon>Eukaryota</taxon>
        <taxon>Fungi</taxon>
        <taxon>Fungi incertae sedis</taxon>
        <taxon>Mucoromycota</taxon>
        <taxon>Mucoromycotina</taxon>
        <taxon>Mucoromycetes</taxon>
        <taxon>Mucorales</taxon>
        <taxon>Syncephalastraceae</taxon>
        <taxon>Syncephalastrum</taxon>
    </lineage>
</organism>
<sequence length="180" mass="20751">MSNLYSNNVSSHVIIMTSARSGCIPSFKALMTTSTVSENLMRNHTLELARTCDGRHVPTVRQATNQVTTLFLGGQWRHTLCIHERCLISMSESNEVEEPIARSSQQCYFCWRSLDVGFRDQQTKRPLRLHDKCARRKSPFSRTPRRYGFLNVRLMPTTVCKKADHWLSHLELPCHVKHPP</sequence>
<dbReference type="InParanoid" id="A0A1X2H2B2"/>
<evidence type="ECO:0000313" key="1">
    <source>
        <dbReference type="EMBL" id="ORY91944.1"/>
    </source>
</evidence>
<protein>
    <submittedName>
        <fullName evidence="1">Uncharacterized protein</fullName>
    </submittedName>
</protein>
<accession>A0A1X2H2B2</accession>
<dbReference type="Proteomes" id="UP000242180">
    <property type="component" value="Unassembled WGS sequence"/>
</dbReference>